<dbReference type="AlphaFoldDB" id="A0A5B8VN38"/>
<evidence type="ECO:0000313" key="2">
    <source>
        <dbReference type="Proteomes" id="UP000321291"/>
    </source>
</evidence>
<organism evidence="1 2">
    <name type="scientific">Arachidicoccus ginsenosidivorans</name>
    <dbReference type="NCBI Taxonomy" id="496057"/>
    <lineage>
        <taxon>Bacteria</taxon>
        <taxon>Pseudomonadati</taxon>
        <taxon>Bacteroidota</taxon>
        <taxon>Chitinophagia</taxon>
        <taxon>Chitinophagales</taxon>
        <taxon>Chitinophagaceae</taxon>
        <taxon>Arachidicoccus</taxon>
    </lineage>
</organism>
<dbReference type="Proteomes" id="UP000321291">
    <property type="component" value="Chromosome"/>
</dbReference>
<dbReference type="RefSeq" id="WP_146782563.1">
    <property type="nucleotide sequence ID" value="NZ_CP042434.1"/>
</dbReference>
<dbReference type="OrthoDB" id="291875at2"/>
<name>A0A5B8VN38_9BACT</name>
<protein>
    <submittedName>
        <fullName evidence="1">Uncharacterized protein</fullName>
    </submittedName>
</protein>
<dbReference type="KEGG" id="agi:FSB73_12400"/>
<dbReference type="EMBL" id="CP042434">
    <property type="protein sequence ID" value="QEC72352.1"/>
    <property type="molecule type" value="Genomic_DNA"/>
</dbReference>
<reference evidence="1 2" key="1">
    <citation type="journal article" date="2017" name="Int. J. Syst. Evol. Microbiol.">
        <title>Arachidicoccus ginsenosidivorans sp. nov., with ginsenoside-converting activity isolated from ginseng cultivating soil.</title>
        <authorList>
            <person name="Siddiqi M.Z."/>
            <person name="Aslam Z."/>
            <person name="Im W.T."/>
        </authorList>
    </citation>
    <scope>NUCLEOTIDE SEQUENCE [LARGE SCALE GENOMIC DNA]</scope>
    <source>
        <strain evidence="1 2">Gsoil 809</strain>
    </source>
</reference>
<evidence type="ECO:0000313" key="1">
    <source>
        <dbReference type="EMBL" id="QEC72352.1"/>
    </source>
</evidence>
<proteinExistence type="predicted"/>
<gene>
    <name evidence="1" type="ORF">FSB73_12400</name>
</gene>
<accession>A0A5B8VN38</accession>
<keyword evidence="2" id="KW-1185">Reference proteome</keyword>
<sequence>MQDKIKLEIEKLIKKDKVVTLDQIKVHIKSDVTMTIMRKLKSLGYITSYSDRGKYYTLFDIPKFSEAGLWSFNDTIHFSKYNTLKDTCFYFINTSVGGQSIKELEAVLKVTVRLAVGNLLKEQKVFRAQFGGEWVYFSVDGKVRNQQMAIRNSVSDSQVFSNESLSASLITDELKAAVILFYSLLDEQQRRLYAGLESIKYGHGGDRVIGELLQIHPETVSKGRQQLLGKKVNLNGIRQTGGGRPGVKKKHQE</sequence>